<evidence type="ECO:0000313" key="3">
    <source>
        <dbReference type="Proteomes" id="UP000039865"/>
    </source>
</evidence>
<dbReference type="OrthoDB" id="326644at2759"/>
<dbReference type="InterPro" id="IPR001173">
    <property type="entry name" value="Glyco_trans_2-like"/>
</dbReference>
<evidence type="ECO:0000259" key="1">
    <source>
        <dbReference type="Pfam" id="PF00535"/>
    </source>
</evidence>
<keyword evidence="3" id="KW-1185">Reference proteome</keyword>
<protein>
    <recommendedName>
        <fullName evidence="1">Glycosyltransferase 2-like domain-containing protein</fullName>
    </recommendedName>
</protein>
<gene>
    <name evidence="2" type="primary">Contig17494.g18606</name>
    <name evidence="2" type="ORF">STYLEM_3764</name>
</gene>
<dbReference type="PANTHER" id="PTHR22916:SF3">
    <property type="entry name" value="UDP-GLCNAC:BETAGAL BETA-1,3-N-ACETYLGLUCOSAMINYLTRANSFERASE-LIKE PROTEIN 1"/>
    <property type="match status" value="1"/>
</dbReference>
<dbReference type="GO" id="GO:0016758">
    <property type="term" value="F:hexosyltransferase activity"/>
    <property type="evidence" value="ECO:0007669"/>
    <property type="project" value="UniProtKB-ARBA"/>
</dbReference>
<dbReference type="InterPro" id="IPR029044">
    <property type="entry name" value="Nucleotide-diphossugar_trans"/>
</dbReference>
<dbReference type="InParanoid" id="A0A077ZXZ6"/>
<organism evidence="2 3">
    <name type="scientific">Stylonychia lemnae</name>
    <name type="common">Ciliate</name>
    <dbReference type="NCBI Taxonomy" id="5949"/>
    <lineage>
        <taxon>Eukaryota</taxon>
        <taxon>Sar</taxon>
        <taxon>Alveolata</taxon>
        <taxon>Ciliophora</taxon>
        <taxon>Intramacronucleata</taxon>
        <taxon>Spirotrichea</taxon>
        <taxon>Stichotrichia</taxon>
        <taxon>Sporadotrichida</taxon>
        <taxon>Oxytrichidae</taxon>
        <taxon>Stylonychinae</taxon>
        <taxon>Stylonychia</taxon>
    </lineage>
</organism>
<dbReference type="AlphaFoldDB" id="A0A077ZXZ6"/>
<dbReference type="SUPFAM" id="SSF53448">
    <property type="entry name" value="Nucleotide-diphospho-sugar transferases"/>
    <property type="match status" value="1"/>
</dbReference>
<name>A0A077ZXZ6_STYLE</name>
<accession>A0A077ZXZ6</accession>
<proteinExistence type="predicted"/>
<feature type="domain" description="Glycosyltransferase 2-like" evidence="1">
    <location>
        <begin position="154"/>
        <end position="288"/>
    </location>
</feature>
<dbReference type="Gene3D" id="3.90.550.10">
    <property type="entry name" value="Spore Coat Polysaccharide Biosynthesis Protein SpsA, Chain A"/>
    <property type="match status" value="1"/>
</dbReference>
<dbReference type="EMBL" id="CCKQ01003659">
    <property type="protein sequence ID" value="CDW74781.1"/>
    <property type="molecule type" value="Genomic_DNA"/>
</dbReference>
<dbReference type="CDD" id="cd00761">
    <property type="entry name" value="Glyco_tranf_GTA_type"/>
    <property type="match status" value="1"/>
</dbReference>
<reference evidence="2 3" key="1">
    <citation type="submission" date="2014-06" db="EMBL/GenBank/DDBJ databases">
        <authorList>
            <person name="Swart Estienne"/>
        </authorList>
    </citation>
    <scope>NUCLEOTIDE SEQUENCE [LARGE SCALE GENOMIC DNA]</scope>
    <source>
        <strain evidence="2 3">130c</strain>
    </source>
</reference>
<evidence type="ECO:0000313" key="2">
    <source>
        <dbReference type="EMBL" id="CDW74781.1"/>
    </source>
</evidence>
<dbReference type="PANTHER" id="PTHR22916">
    <property type="entry name" value="GLYCOSYLTRANSFERASE"/>
    <property type="match status" value="1"/>
</dbReference>
<dbReference type="Proteomes" id="UP000039865">
    <property type="component" value="Unassembled WGS sequence"/>
</dbReference>
<dbReference type="Pfam" id="PF00535">
    <property type="entry name" value="Glycos_transf_2"/>
    <property type="match status" value="1"/>
</dbReference>
<sequence>MAFLVEVLSQGHIENRYDMIGQIIKNEQNICYTNSSQVKMTLKQYKDILFYDSIVRPQNDSIKYLQYNSYLNARNVTITTVQFSKLMNCSYDYFGCDEHTLSLVGFLMIEMYFTQTALIHSQKSEFLNHIEQIYSHLNKFELVRQDPRQYPLASIVMASHNRDYYLMKSIQHVFLQTYVNWELLISDDGSSNPKTLQILQLIENHPRIKVFFLHTNQYAVFALNHAITQIRGEYLSIQDDDDIMLPYRLNYQIDFLKRNPNYEVCGSPHYNIDEIGQLRGYGRYMFKNFAVIKFIYMIANYFPHSTFTVRLTPRMKKHFFYNHQTAYDYSLWFKLLFDLDEDVRFASLPNYVSGSRIHEQRMTNDNFETNHYAKWIPIKQIEILEKLIPDIFENVNFKCFERTMVTEEQFEQYQTNLDAGIAYQFTKLLISKSICYHEDIILTNSLEIINPQQLLRFQKLNSDLGIFGLRPLSALDQQNVTQYSKSKIMQYRLFEKFGYQKARDFVIDPDIYKQLNKPAFEDKIQTLLFNENYLNVQTLKDAGIYIDNNDCRSQFQSEESFYIKQDISKMTQAEKRKLQYFFFKIKDELKSICYYKYKKLYEQLFNEL</sequence>